<evidence type="ECO:0000256" key="1">
    <source>
        <dbReference type="SAM" id="MobiDB-lite"/>
    </source>
</evidence>
<comment type="caution">
    <text evidence="2">The sequence shown here is derived from an EMBL/GenBank/DDBJ whole genome shotgun (WGS) entry which is preliminary data.</text>
</comment>
<name>A0A016WHH5_9BILA</name>
<feature type="compositionally biased region" description="Low complexity" evidence="1">
    <location>
        <begin position="34"/>
        <end position="46"/>
    </location>
</feature>
<dbReference type="EMBL" id="JARK01000280">
    <property type="protein sequence ID" value="EYC39031.1"/>
    <property type="molecule type" value="Genomic_DNA"/>
</dbReference>
<reference evidence="3" key="1">
    <citation type="journal article" date="2015" name="Nat. Genet.">
        <title>The genome and transcriptome of the zoonotic hookworm Ancylostoma ceylanicum identify infection-specific gene families.</title>
        <authorList>
            <person name="Schwarz E.M."/>
            <person name="Hu Y."/>
            <person name="Antoshechkin I."/>
            <person name="Miller M.M."/>
            <person name="Sternberg P.W."/>
            <person name="Aroian R.V."/>
        </authorList>
    </citation>
    <scope>NUCLEOTIDE SEQUENCE</scope>
    <source>
        <strain evidence="3">HY135</strain>
    </source>
</reference>
<organism evidence="2 3">
    <name type="scientific">Ancylostoma ceylanicum</name>
    <dbReference type="NCBI Taxonomy" id="53326"/>
    <lineage>
        <taxon>Eukaryota</taxon>
        <taxon>Metazoa</taxon>
        <taxon>Ecdysozoa</taxon>
        <taxon>Nematoda</taxon>
        <taxon>Chromadorea</taxon>
        <taxon>Rhabditida</taxon>
        <taxon>Rhabditina</taxon>
        <taxon>Rhabditomorpha</taxon>
        <taxon>Strongyloidea</taxon>
        <taxon>Ancylostomatidae</taxon>
        <taxon>Ancylostomatinae</taxon>
        <taxon>Ancylostoma</taxon>
    </lineage>
</organism>
<keyword evidence="3" id="KW-1185">Reference proteome</keyword>
<sequence>MEKDLSDALEQDGSPSCLRRLPIWENVTHGANHTTSSCRWTSSTTSPNHKTKSEVGLFGRRETEADCTLDERSKCRGYIWKKERPIGEFG</sequence>
<protein>
    <submittedName>
        <fullName evidence="2">Uncharacterized protein</fullName>
    </submittedName>
</protein>
<dbReference type="Proteomes" id="UP000024635">
    <property type="component" value="Unassembled WGS sequence"/>
</dbReference>
<feature type="region of interest" description="Disordered" evidence="1">
    <location>
        <begin position="32"/>
        <end position="53"/>
    </location>
</feature>
<dbReference type="AlphaFoldDB" id="A0A016WHH5"/>
<proteinExistence type="predicted"/>
<gene>
    <name evidence="2" type="primary">Acey_s0680.g1470</name>
    <name evidence="2" type="ORF">Y032_0680g1470</name>
</gene>
<evidence type="ECO:0000313" key="2">
    <source>
        <dbReference type="EMBL" id="EYC39031.1"/>
    </source>
</evidence>
<evidence type="ECO:0000313" key="3">
    <source>
        <dbReference type="Proteomes" id="UP000024635"/>
    </source>
</evidence>
<accession>A0A016WHH5</accession>